<protein>
    <submittedName>
        <fullName evidence="1">Uncharacterized protein</fullName>
    </submittedName>
</protein>
<accession>A0ACC0K985</accession>
<dbReference type="Proteomes" id="UP001064048">
    <property type="component" value="Chromosome 24"/>
</dbReference>
<keyword evidence="2" id="KW-1185">Reference proteome</keyword>
<reference evidence="1 2" key="1">
    <citation type="journal article" date="2022" name="Genome Biol. Evol.">
        <title>The Spruce Budworm Genome: Reconstructing the Evolutionary History of Antifreeze Proteins.</title>
        <authorList>
            <person name="Beliveau C."/>
            <person name="Gagne P."/>
            <person name="Picq S."/>
            <person name="Vernygora O."/>
            <person name="Keeling C.I."/>
            <person name="Pinkney K."/>
            <person name="Doucet D."/>
            <person name="Wen F."/>
            <person name="Johnston J.S."/>
            <person name="Maaroufi H."/>
            <person name="Boyle B."/>
            <person name="Laroche J."/>
            <person name="Dewar K."/>
            <person name="Juretic N."/>
            <person name="Blackburn G."/>
            <person name="Nisole A."/>
            <person name="Brunet B."/>
            <person name="Brandao M."/>
            <person name="Lumley L."/>
            <person name="Duan J."/>
            <person name="Quan G."/>
            <person name="Lucarotti C.J."/>
            <person name="Roe A.D."/>
            <person name="Sperling F.A.H."/>
            <person name="Levesque R.C."/>
            <person name="Cusson M."/>
        </authorList>
    </citation>
    <scope>NUCLEOTIDE SEQUENCE [LARGE SCALE GENOMIC DNA]</scope>
    <source>
        <strain evidence="1">Glfc:IPQL:Cfum</strain>
    </source>
</reference>
<proteinExistence type="predicted"/>
<organism evidence="1 2">
    <name type="scientific">Choristoneura fumiferana</name>
    <name type="common">Spruce budworm moth</name>
    <name type="synonym">Archips fumiferana</name>
    <dbReference type="NCBI Taxonomy" id="7141"/>
    <lineage>
        <taxon>Eukaryota</taxon>
        <taxon>Metazoa</taxon>
        <taxon>Ecdysozoa</taxon>
        <taxon>Arthropoda</taxon>
        <taxon>Hexapoda</taxon>
        <taxon>Insecta</taxon>
        <taxon>Pterygota</taxon>
        <taxon>Neoptera</taxon>
        <taxon>Endopterygota</taxon>
        <taxon>Lepidoptera</taxon>
        <taxon>Glossata</taxon>
        <taxon>Ditrysia</taxon>
        <taxon>Tortricoidea</taxon>
        <taxon>Tortricidae</taxon>
        <taxon>Tortricinae</taxon>
        <taxon>Choristoneura</taxon>
    </lineage>
</organism>
<comment type="caution">
    <text evidence="1">The sequence shown here is derived from an EMBL/GenBank/DDBJ whole genome shotgun (WGS) entry which is preliminary data.</text>
</comment>
<name>A0ACC0K985_CHOFU</name>
<gene>
    <name evidence="1" type="ORF">MSG28_013869</name>
</gene>
<sequence>MPIGDIDLATVVSDKVVKAPRDLCARPNTILLESSSDDLIIAGLVRQVCKQDATLLGSLMPSAEWITDQLTNLTLATSQYTYKL</sequence>
<dbReference type="EMBL" id="CM046124">
    <property type="protein sequence ID" value="KAI8432987.1"/>
    <property type="molecule type" value="Genomic_DNA"/>
</dbReference>
<evidence type="ECO:0000313" key="1">
    <source>
        <dbReference type="EMBL" id="KAI8432987.1"/>
    </source>
</evidence>
<evidence type="ECO:0000313" key="2">
    <source>
        <dbReference type="Proteomes" id="UP001064048"/>
    </source>
</evidence>